<gene>
    <name evidence="1" type="ORF">GCM10022216_27870</name>
</gene>
<proteinExistence type="predicted"/>
<protein>
    <submittedName>
        <fullName evidence="1">Alkaline phosphatase family protein</fullName>
    </submittedName>
</protein>
<evidence type="ECO:0000313" key="1">
    <source>
        <dbReference type="EMBL" id="GAA4144682.1"/>
    </source>
</evidence>
<evidence type="ECO:0000313" key="2">
    <source>
        <dbReference type="Proteomes" id="UP001500101"/>
    </source>
</evidence>
<keyword evidence="2" id="KW-1185">Reference proteome</keyword>
<comment type="caution">
    <text evidence="1">The sequence shown here is derived from an EMBL/GenBank/DDBJ whole genome shotgun (WGS) entry which is preliminary data.</text>
</comment>
<organism evidence="1 2">
    <name type="scientific">Sphingobacterium kyonggiense</name>
    <dbReference type="NCBI Taxonomy" id="714075"/>
    <lineage>
        <taxon>Bacteria</taxon>
        <taxon>Pseudomonadati</taxon>
        <taxon>Bacteroidota</taxon>
        <taxon>Sphingobacteriia</taxon>
        <taxon>Sphingobacteriales</taxon>
        <taxon>Sphingobacteriaceae</taxon>
        <taxon>Sphingobacterium</taxon>
    </lineage>
</organism>
<dbReference type="Pfam" id="PF13385">
    <property type="entry name" value="Laminin_G_3"/>
    <property type="match status" value="1"/>
</dbReference>
<dbReference type="Gene3D" id="2.60.120.200">
    <property type="match status" value="1"/>
</dbReference>
<dbReference type="Gene3D" id="3.40.720.10">
    <property type="entry name" value="Alkaline Phosphatase, subunit A"/>
    <property type="match status" value="1"/>
</dbReference>
<dbReference type="InterPro" id="IPR013320">
    <property type="entry name" value="ConA-like_dom_sf"/>
</dbReference>
<dbReference type="SUPFAM" id="SSF49899">
    <property type="entry name" value="Concanavalin A-like lectins/glucanases"/>
    <property type="match status" value="1"/>
</dbReference>
<dbReference type="SUPFAM" id="SSF53649">
    <property type="entry name" value="Alkaline phosphatase-like"/>
    <property type="match status" value="1"/>
</dbReference>
<reference evidence="2" key="1">
    <citation type="journal article" date="2019" name="Int. J. Syst. Evol. Microbiol.">
        <title>The Global Catalogue of Microorganisms (GCM) 10K type strain sequencing project: providing services to taxonomists for standard genome sequencing and annotation.</title>
        <authorList>
            <consortium name="The Broad Institute Genomics Platform"/>
            <consortium name="The Broad Institute Genome Sequencing Center for Infectious Disease"/>
            <person name="Wu L."/>
            <person name="Ma J."/>
        </authorList>
    </citation>
    <scope>NUCLEOTIDE SEQUENCE [LARGE SCALE GENOMIC DNA]</scope>
    <source>
        <strain evidence="2">JCM 16704</strain>
    </source>
</reference>
<accession>A0ABP7Z0F2</accession>
<dbReference type="Proteomes" id="UP001500101">
    <property type="component" value="Unassembled WGS sequence"/>
</dbReference>
<name>A0ABP7Z0F2_9SPHI</name>
<dbReference type="InterPro" id="IPR017850">
    <property type="entry name" value="Alkaline_phosphatase_core_sf"/>
</dbReference>
<sequence>MASSCRKFPDPPLVFEEEPELAFQKDRKVLLVVVEGLNGIELEKDTPPTIKSMLANSKYTFNGLSDGSKDALTWSNILSGQWSDVHNVHGNSFDPEDIDDDDIHDHEGTGGAEGFVSIFQRVNEVGRKMTSAAIGNKGDLTDYAFKYADKLVEVDSDQKVKDSTVNVIKSMDAHASLAVVQFSDVRKAGLANAFNMSNASYKAAVDKTDGYVKELLDAVKGRSTYDKEDWLVIITSNHGGIENKYGSDSFEELNTFTLYYHPLFKTQKTSADLMNYLRFHGWYANETITTNSKSISYPETGVHAVSTGGAEDDIYNLAKTGELTIEFKINFYKPLELPNFSAYVNTYSFWYQNILSKDKEGGWVGATVASAVQTPGWSVNAYSSDSYGITLQDGKTTKSVRIPGRKNQTWQHVAITLKKSGEKTMMMAFVDGIKQAQEEMEVNVADLDNIEPIILGFSRRFQYGLLDFYMTDVRFWNKALADSEVSQVACLADLPNNHALNGNLISAFRKSDGNKLKDAKGNAARDLSLTGTPVQKTAFNYTLCSSGNALPYSLVDIAPQIYYWLDMPIADSWLLSSKPFLNNYEVEFMQEQTK</sequence>
<dbReference type="EMBL" id="BAAAZI010000011">
    <property type="protein sequence ID" value="GAA4144682.1"/>
    <property type="molecule type" value="Genomic_DNA"/>
</dbReference>